<name>A0A2H0BHP0_9BACT</name>
<feature type="transmembrane region" description="Helical" evidence="6">
    <location>
        <begin position="209"/>
        <end position="227"/>
    </location>
</feature>
<proteinExistence type="predicted"/>
<gene>
    <name evidence="8" type="ORF">COX04_00815</name>
</gene>
<dbReference type="AlphaFoldDB" id="A0A2H0BHP0"/>
<evidence type="ECO:0000313" key="8">
    <source>
        <dbReference type="EMBL" id="PIP57196.1"/>
    </source>
</evidence>
<feature type="transmembrane region" description="Helical" evidence="6">
    <location>
        <begin position="30"/>
        <end position="49"/>
    </location>
</feature>
<dbReference type="Gene3D" id="1.25.40.10">
    <property type="entry name" value="Tetratricopeptide repeat domain"/>
    <property type="match status" value="1"/>
</dbReference>
<dbReference type="SUPFAM" id="SSF48452">
    <property type="entry name" value="TPR-like"/>
    <property type="match status" value="1"/>
</dbReference>
<feature type="transmembrane region" description="Helical" evidence="6">
    <location>
        <begin position="91"/>
        <end position="110"/>
    </location>
</feature>
<feature type="domain" description="O-antigen ligase-related" evidence="7">
    <location>
        <begin position="192"/>
        <end position="350"/>
    </location>
</feature>
<evidence type="ECO:0000256" key="4">
    <source>
        <dbReference type="ARBA" id="ARBA00023136"/>
    </source>
</evidence>
<feature type="transmembrane region" description="Helical" evidence="6">
    <location>
        <begin position="61"/>
        <end position="79"/>
    </location>
</feature>
<dbReference type="InterPro" id="IPR011990">
    <property type="entry name" value="TPR-like_helical_dom_sf"/>
</dbReference>
<feature type="transmembrane region" description="Helical" evidence="6">
    <location>
        <begin position="334"/>
        <end position="358"/>
    </location>
</feature>
<dbReference type="InterPro" id="IPR007016">
    <property type="entry name" value="O-antigen_ligase-rel_domated"/>
</dbReference>
<keyword evidence="4 6" id="KW-0472">Membrane</keyword>
<keyword evidence="2 6" id="KW-0812">Transmembrane</keyword>
<evidence type="ECO:0000256" key="5">
    <source>
        <dbReference type="PROSITE-ProRule" id="PRU00339"/>
    </source>
</evidence>
<evidence type="ECO:0000259" key="7">
    <source>
        <dbReference type="Pfam" id="PF04932"/>
    </source>
</evidence>
<evidence type="ECO:0000256" key="3">
    <source>
        <dbReference type="ARBA" id="ARBA00022989"/>
    </source>
</evidence>
<evidence type="ECO:0000256" key="2">
    <source>
        <dbReference type="ARBA" id="ARBA00022692"/>
    </source>
</evidence>
<dbReference type="Pfam" id="PF13431">
    <property type="entry name" value="TPR_17"/>
    <property type="match status" value="1"/>
</dbReference>
<dbReference type="Proteomes" id="UP000230759">
    <property type="component" value="Unassembled WGS sequence"/>
</dbReference>
<comment type="caution">
    <text evidence="8">The sequence shown here is derived from an EMBL/GenBank/DDBJ whole genome shotgun (WGS) entry which is preliminary data.</text>
</comment>
<feature type="transmembrane region" description="Helical" evidence="6">
    <location>
        <begin position="365"/>
        <end position="384"/>
    </location>
</feature>
<dbReference type="PROSITE" id="PS50005">
    <property type="entry name" value="TPR"/>
    <property type="match status" value="1"/>
</dbReference>
<dbReference type="PROSITE" id="PS50293">
    <property type="entry name" value="TPR_REGION"/>
    <property type="match status" value="1"/>
</dbReference>
<feature type="transmembrane region" description="Helical" evidence="6">
    <location>
        <begin position="422"/>
        <end position="444"/>
    </location>
</feature>
<feature type="transmembrane region" description="Helical" evidence="6">
    <location>
        <begin position="234"/>
        <end position="256"/>
    </location>
</feature>
<evidence type="ECO:0000313" key="9">
    <source>
        <dbReference type="Proteomes" id="UP000230759"/>
    </source>
</evidence>
<dbReference type="PANTHER" id="PTHR37422:SF13">
    <property type="entry name" value="LIPOPOLYSACCHARIDE BIOSYNTHESIS PROTEIN PA4999-RELATED"/>
    <property type="match status" value="1"/>
</dbReference>
<organism evidence="8 9">
    <name type="scientific">Candidatus Woesebacteria bacterium CG22_combo_CG10-13_8_21_14_all_45_10</name>
    <dbReference type="NCBI Taxonomy" id="1975060"/>
    <lineage>
        <taxon>Bacteria</taxon>
        <taxon>Candidatus Woeseibacteriota</taxon>
    </lineage>
</organism>
<comment type="subcellular location">
    <subcellularLocation>
        <location evidence="1">Membrane</location>
        <topology evidence="1">Multi-pass membrane protein</topology>
    </subcellularLocation>
</comment>
<feature type="transmembrane region" description="Helical" evidence="6">
    <location>
        <begin position="390"/>
        <end position="410"/>
    </location>
</feature>
<keyword evidence="5" id="KW-0802">TPR repeat</keyword>
<protein>
    <recommendedName>
        <fullName evidence="7">O-antigen ligase-related domain-containing protein</fullName>
    </recommendedName>
</protein>
<feature type="repeat" description="TPR" evidence="5">
    <location>
        <begin position="555"/>
        <end position="588"/>
    </location>
</feature>
<feature type="transmembrane region" description="Helical" evidence="6">
    <location>
        <begin position="163"/>
        <end position="180"/>
    </location>
</feature>
<feature type="transmembrane region" description="Helical" evidence="6">
    <location>
        <begin position="122"/>
        <end position="143"/>
    </location>
</feature>
<dbReference type="SMART" id="SM00028">
    <property type="entry name" value="TPR"/>
    <property type="match status" value="1"/>
</dbReference>
<dbReference type="GO" id="GO:0016020">
    <property type="term" value="C:membrane"/>
    <property type="evidence" value="ECO:0007669"/>
    <property type="project" value="UniProtKB-SubCell"/>
</dbReference>
<accession>A0A2H0BHP0</accession>
<dbReference type="InterPro" id="IPR019734">
    <property type="entry name" value="TPR_rpt"/>
</dbReference>
<dbReference type="PANTHER" id="PTHR37422">
    <property type="entry name" value="TEICHURONIC ACID BIOSYNTHESIS PROTEIN TUAE"/>
    <property type="match status" value="1"/>
</dbReference>
<dbReference type="EMBL" id="PCSV01000019">
    <property type="protein sequence ID" value="PIP57196.1"/>
    <property type="molecule type" value="Genomic_DNA"/>
</dbReference>
<keyword evidence="3 6" id="KW-1133">Transmembrane helix</keyword>
<evidence type="ECO:0000256" key="1">
    <source>
        <dbReference type="ARBA" id="ARBA00004141"/>
    </source>
</evidence>
<sequence>MQTLFYILFFFVPLVLWPYTSELFEFNKMIFVYAMTATIVAAWLSRCLVTKKFIFRRTILDIPLLVFLASQLLSTILSVDIRTSIFGYYSRFNGGLLSVISYSLLYWAFVSNMDRRHALRTMNFVLWSTAIVCLYGIAEHFGIDKNLWVQDVQNRVFSTLGQPNWLATFLVALMPLVWCNSISKKRLLWLGLSVLLFTTLLFTKSRSGFLGFITADIIFWVGAFLVYKKSVLKTCIVLNSLFIALALLIGFPFSLITNHRSPITSSAPALEVGGTESGQIRKIVWKGALQVWHHYPVFGSGVETFAYSYYQFRPVEHNLVSEWDFLYNKAHNEYLNLAATTGTVGLVSYLVLISFAIYQLWKLKEIALLSGYGSILVSNFFGFSVVPTQLLLFLFPAFAVTLGVSGQGIADSPKIKLSTNQKILLVFTLFVTSYSLYAICKYWYADLLYAKGDAPSLTRAVKISPKEAIFHNDLATVYTNIALSLKQDKEAEKANVFVSLAITESNRARELSPANLNVLRSRASLFISLAAIDKKYLGSAKDALLTALDKAPTDAKILYNLALVYLKTGETEAAVNALQKTVEMKPNYQEAKRWLDLLEKSK</sequence>
<dbReference type="Pfam" id="PF04932">
    <property type="entry name" value="Wzy_C"/>
    <property type="match status" value="1"/>
</dbReference>
<reference evidence="8 9" key="1">
    <citation type="submission" date="2017-09" db="EMBL/GenBank/DDBJ databases">
        <title>Depth-based differentiation of microbial function through sediment-hosted aquifers and enrichment of novel symbionts in the deep terrestrial subsurface.</title>
        <authorList>
            <person name="Probst A.J."/>
            <person name="Ladd B."/>
            <person name="Jarett J.K."/>
            <person name="Geller-Mcgrath D.E."/>
            <person name="Sieber C.M."/>
            <person name="Emerson J.B."/>
            <person name="Anantharaman K."/>
            <person name="Thomas B.C."/>
            <person name="Malmstrom R."/>
            <person name="Stieglmeier M."/>
            <person name="Klingl A."/>
            <person name="Woyke T."/>
            <person name="Ryan C.M."/>
            <person name="Banfield J.F."/>
        </authorList>
    </citation>
    <scope>NUCLEOTIDE SEQUENCE [LARGE SCALE GENOMIC DNA]</scope>
    <source>
        <strain evidence="8">CG22_combo_CG10-13_8_21_14_all_45_10</strain>
    </source>
</reference>
<evidence type="ECO:0000256" key="6">
    <source>
        <dbReference type="SAM" id="Phobius"/>
    </source>
</evidence>
<feature type="transmembrane region" description="Helical" evidence="6">
    <location>
        <begin position="187"/>
        <end position="203"/>
    </location>
</feature>
<dbReference type="InterPro" id="IPR051533">
    <property type="entry name" value="WaaL-like"/>
</dbReference>